<dbReference type="GO" id="GO:0055085">
    <property type="term" value="P:transmembrane transport"/>
    <property type="evidence" value="ECO:0007669"/>
    <property type="project" value="InterPro"/>
</dbReference>
<keyword evidence="7 8" id="KW-0472">Membrane</keyword>
<accession>A0A644VAJ9</accession>
<evidence type="ECO:0000256" key="8">
    <source>
        <dbReference type="SAM" id="Phobius"/>
    </source>
</evidence>
<feature type="domain" description="ABC transmembrane type-1" evidence="9">
    <location>
        <begin position="67"/>
        <end position="276"/>
    </location>
</feature>
<evidence type="ECO:0000313" key="10">
    <source>
        <dbReference type="EMBL" id="MPL88369.1"/>
    </source>
</evidence>
<feature type="transmembrane region" description="Helical" evidence="8">
    <location>
        <begin position="199"/>
        <end position="232"/>
    </location>
</feature>
<dbReference type="Pfam" id="PF00528">
    <property type="entry name" value="BPD_transp_1"/>
    <property type="match status" value="1"/>
</dbReference>
<sequence>MSHARRNLSGVMVLGIPLLWIALFMLLPYGIIVTFSFWVKKYPTFVPAFQFGNYVTLFTDPQYVLVLLRTLKISVLVSAASLLLAYPFAYWLVFRCRSAKLRTWLYMAVIAPLWVSYLLRAYVWKTILGTEGVLNSFLKSIGLIDEPSSIFLYNQFAMVVTLTYIFIPFMVMPIYTALEKIPANLTEAAADLGMGPWRSFWTVTLPLSAPGIAAGATLTFCLSFGDFIAPFLVGGPDGNLIANVIATQFGAALNWPLGSALAIVMLVVVLTIVSLSDRMERKGATGGI</sequence>
<dbReference type="EMBL" id="VSSQ01000256">
    <property type="protein sequence ID" value="MPL88369.1"/>
    <property type="molecule type" value="Genomic_DNA"/>
</dbReference>
<comment type="subcellular location">
    <subcellularLocation>
        <location evidence="1">Cell membrane</location>
        <topology evidence="1">Multi-pass membrane protein</topology>
    </subcellularLocation>
</comment>
<dbReference type="GO" id="GO:0005886">
    <property type="term" value="C:plasma membrane"/>
    <property type="evidence" value="ECO:0007669"/>
    <property type="project" value="UniProtKB-SubCell"/>
</dbReference>
<feature type="transmembrane region" description="Helical" evidence="8">
    <location>
        <begin position="104"/>
        <end position="123"/>
    </location>
</feature>
<dbReference type="InterPro" id="IPR035906">
    <property type="entry name" value="MetI-like_sf"/>
</dbReference>
<comment type="caution">
    <text evidence="10">The sequence shown here is derived from an EMBL/GenBank/DDBJ whole genome shotgun (WGS) entry which is preliminary data.</text>
</comment>
<gene>
    <name evidence="10" type="primary">potH_1</name>
    <name evidence="10" type="ORF">SDC9_34389</name>
</gene>
<proteinExistence type="inferred from homology"/>
<feature type="transmembrane region" description="Helical" evidence="8">
    <location>
        <begin position="12"/>
        <end position="39"/>
    </location>
</feature>
<keyword evidence="5 8" id="KW-0812">Transmembrane</keyword>
<comment type="similarity">
    <text evidence="2">Belongs to the binding-protein-dependent transport system permease family. CysTW subfamily.</text>
</comment>
<evidence type="ECO:0000256" key="5">
    <source>
        <dbReference type="ARBA" id="ARBA00022692"/>
    </source>
</evidence>
<feature type="transmembrane region" description="Helical" evidence="8">
    <location>
        <begin position="156"/>
        <end position="178"/>
    </location>
</feature>
<evidence type="ECO:0000256" key="2">
    <source>
        <dbReference type="ARBA" id="ARBA00007069"/>
    </source>
</evidence>
<keyword evidence="4" id="KW-1003">Cell membrane</keyword>
<evidence type="ECO:0000256" key="4">
    <source>
        <dbReference type="ARBA" id="ARBA00022475"/>
    </source>
</evidence>
<dbReference type="SUPFAM" id="SSF161098">
    <property type="entry name" value="MetI-like"/>
    <property type="match status" value="1"/>
</dbReference>
<organism evidence="10">
    <name type="scientific">bioreactor metagenome</name>
    <dbReference type="NCBI Taxonomy" id="1076179"/>
    <lineage>
        <taxon>unclassified sequences</taxon>
        <taxon>metagenomes</taxon>
        <taxon>ecological metagenomes</taxon>
    </lineage>
</organism>
<evidence type="ECO:0000256" key="7">
    <source>
        <dbReference type="ARBA" id="ARBA00023136"/>
    </source>
</evidence>
<keyword evidence="3" id="KW-0813">Transport</keyword>
<feature type="transmembrane region" description="Helical" evidence="8">
    <location>
        <begin position="252"/>
        <end position="273"/>
    </location>
</feature>
<dbReference type="PANTHER" id="PTHR42929">
    <property type="entry name" value="INNER MEMBRANE ABC TRANSPORTER PERMEASE PROTEIN YDCU-RELATED-RELATED"/>
    <property type="match status" value="1"/>
</dbReference>
<dbReference type="InterPro" id="IPR000515">
    <property type="entry name" value="MetI-like"/>
</dbReference>
<evidence type="ECO:0000259" key="9">
    <source>
        <dbReference type="PROSITE" id="PS50928"/>
    </source>
</evidence>
<evidence type="ECO:0000256" key="1">
    <source>
        <dbReference type="ARBA" id="ARBA00004651"/>
    </source>
</evidence>
<keyword evidence="6 8" id="KW-1133">Transmembrane helix</keyword>
<protein>
    <submittedName>
        <fullName evidence="10">Putrescine transport system permease protein PotH</fullName>
    </submittedName>
</protein>
<dbReference type="AlphaFoldDB" id="A0A644VAJ9"/>
<reference evidence="10" key="1">
    <citation type="submission" date="2019-08" db="EMBL/GenBank/DDBJ databases">
        <authorList>
            <person name="Kucharzyk K."/>
            <person name="Murdoch R.W."/>
            <person name="Higgins S."/>
            <person name="Loffler F."/>
        </authorList>
    </citation>
    <scope>NUCLEOTIDE SEQUENCE</scope>
</reference>
<dbReference type="Gene3D" id="1.10.3720.10">
    <property type="entry name" value="MetI-like"/>
    <property type="match status" value="1"/>
</dbReference>
<dbReference type="CDD" id="cd06261">
    <property type="entry name" value="TM_PBP2"/>
    <property type="match status" value="1"/>
</dbReference>
<name>A0A644VAJ9_9ZZZZ</name>
<dbReference type="PANTHER" id="PTHR42929:SF1">
    <property type="entry name" value="INNER MEMBRANE ABC TRANSPORTER PERMEASE PROTEIN YDCU-RELATED"/>
    <property type="match status" value="1"/>
</dbReference>
<dbReference type="PROSITE" id="PS50928">
    <property type="entry name" value="ABC_TM1"/>
    <property type="match status" value="1"/>
</dbReference>
<evidence type="ECO:0000256" key="6">
    <source>
        <dbReference type="ARBA" id="ARBA00022989"/>
    </source>
</evidence>
<feature type="transmembrane region" description="Helical" evidence="8">
    <location>
        <begin position="73"/>
        <end position="92"/>
    </location>
</feature>
<evidence type="ECO:0000256" key="3">
    <source>
        <dbReference type="ARBA" id="ARBA00022448"/>
    </source>
</evidence>